<keyword evidence="1" id="KW-0997">Cell inner membrane</keyword>
<dbReference type="InterPro" id="IPR007686">
    <property type="entry name" value="YutG/PgpA"/>
</dbReference>
<comment type="caution">
    <text evidence="4">The sequence shown here is derived from an EMBL/GenBank/DDBJ whole genome shotgun (WGS) entry which is preliminary data.</text>
</comment>
<proteinExistence type="predicted"/>
<feature type="transmembrane region" description="Helical" evidence="2">
    <location>
        <begin position="12"/>
        <end position="34"/>
    </location>
</feature>
<dbReference type="InterPro" id="IPR036681">
    <property type="entry name" value="PgpA-like_sf"/>
</dbReference>
<accession>A0ABW5DUQ5</accession>
<reference evidence="5" key="1">
    <citation type="journal article" date="2019" name="Int. J. Syst. Evol. Microbiol.">
        <title>The Global Catalogue of Microorganisms (GCM) 10K type strain sequencing project: providing services to taxonomists for standard genome sequencing and annotation.</title>
        <authorList>
            <consortium name="The Broad Institute Genomics Platform"/>
            <consortium name="The Broad Institute Genome Sequencing Center for Infectious Disease"/>
            <person name="Wu L."/>
            <person name="Ma J."/>
        </authorList>
    </citation>
    <scope>NUCLEOTIDE SEQUENCE [LARGE SCALE GENOMIC DNA]</scope>
    <source>
        <strain evidence="5">CGMCC 1.19062</strain>
    </source>
</reference>
<dbReference type="PANTHER" id="PTHR36305:SF1">
    <property type="entry name" value="PHOSPHATIDYLGLYCEROPHOSPHATASE A"/>
    <property type="match status" value="1"/>
</dbReference>
<keyword evidence="1" id="KW-1208">Phospholipid metabolism</keyword>
<keyword evidence="1" id="KW-0443">Lipid metabolism</keyword>
<gene>
    <name evidence="4" type="ORF">ACFSM5_10035</name>
</gene>
<sequence length="161" mass="17491">MFHRLPAGVSLLQLDVLLSTWFGSGLIAFASGTWGSLAALPFAVAIAYYISPLALIPASILIFLVGLWSSGSFARKLGKKDPSPVVIDEVAGMWLTLALLPLEPLAYLIGFLVFRVADILKPWPANWADRDLPGGIGIMLDDMISGLYCMIALWAVFKWIL</sequence>
<dbReference type="Proteomes" id="UP001597295">
    <property type="component" value="Unassembled WGS sequence"/>
</dbReference>
<dbReference type="PIRSF" id="PIRSF006162">
    <property type="entry name" value="PgpA"/>
    <property type="match status" value="1"/>
</dbReference>
<name>A0ABW5DUQ5_9PROT</name>
<feature type="transmembrane region" description="Helical" evidence="2">
    <location>
        <begin position="46"/>
        <end position="69"/>
    </location>
</feature>
<keyword evidence="1" id="KW-1003">Cell membrane</keyword>
<comment type="function">
    <text evidence="1">Lipid phosphatase which dephosphorylates phosphatidylglycerophosphate (PGP) to phosphatidylglycerol (PG).</text>
</comment>
<keyword evidence="2" id="KW-1133">Transmembrane helix</keyword>
<keyword evidence="5" id="KW-1185">Reference proteome</keyword>
<feature type="domain" description="YutG/PgpA" evidence="3">
    <location>
        <begin position="18"/>
        <end position="156"/>
    </location>
</feature>
<dbReference type="Pfam" id="PF04608">
    <property type="entry name" value="PgpA"/>
    <property type="match status" value="1"/>
</dbReference>
<dbReference type="RefSeq" id="WP_379876205.1">
    <property type="nucleotide sequence ID" value="NZ_JBHUIP010000009.1"/>
</dbReference>
<comment type="subcellular location">
    <subcellularLocation>
        <location evidence="1">Cell inner membrane</location>
        <topology evidence="1">Multi-pass membrane protein</topology>
    </subcellularLocation>
</comment>
<comment type="catalytic activity">
    <reaction evidence="1">
        <text>a 1,2-diacyl-sn-glycero-3-phospho-(1'-sn-glycero-3'-phosphate) + H2O = a 1,2-diacyl-sn-glycero-3-phospho-(1'-sn-glycerol) + phosphate</text>
        <dbReference type="Rhea" id="RHEA:33751"/>
        <dbReference type="ChEBI" id="CHEBI:15377"/>
        <dbReference type="ChEBI" id="CHEBI:43474"/>
        <dbReference type="ChEBI" id="CHEBI:60110"/>
        <dbReference type="ChEBI" id="CHEBI:64716"/>
        <dbReference type="EC" id="3.1.3.27"/>
    </reaction>
</comment>
<dbReference type="CDD" id="cd06971">
    <property type="entry name" value="PgpA"/>
    <property type="match status" value="1"/>
</dbReference>
<keyword evidence="1 2" id="KW-0472">Membrane</keyword>
<protein>
    <recommendedName>
        <fullName evidence="1">Phosphatidylglycerophosphatase A</fullName>
        <ecNumber evidence="1">3.1.3.27</ecNumber>
    </recommendedName>
    <alternativeName>
        <fullName evidence="1">Phosphatidylglycerolphosphate phosphatase A</fullName>
    </alternativeName>
</protein>
<keyword evidence="1" id="KW-0378">Hydrolase</keyword>
<dbReference type="InterPro" id="IPR026037">
    <property type="entry name" value="PgpA"/>
</dbReference>
<evidence type="ECO:0000256" key="1">
    <source>
        <dbReference type="PIRNR" id="PIRNR006162"/>
    </source>
</evidence>
<keyword evidence="1" id="KW-0460">Magnesium</keyword>
<dbReference type="SUPFAM" id="SSF101307">
    <property type="entry name" value="YutG-like"/>
    <property type="match status" value="1"/>
</dbReference>
<keyword evidence="1 2" id="KW-0812">Transmembrane</keyword>
<evidence type="ECO:0000313" key="5">
    <source>
        <dbReference type="Proteomes" id="UP001597295"/>
    </source>
</evidence>
<keyword evidence="1" id="KW-0479">Metal-binding</keyword>
<comment type="pathway">
    <text evidence="1">Phospholipid metabolism; phosphatidylglycerol biosynthesis; phosphatidylglycerol from CDP-diacylglycerol: step 2/2.</text>
</comment>
<organism evidence="4 5">
    <name type="scientific">Lacibacterium aquatile</name>
    <dbReference type="NCBI Taxonomy" id="1168082"/>
    <lineage>
        <taxon>Bacteria</taxon>
        <taxon>Pseudomonadati</taxon>
        <taxon>Pseudomonadota</taxon>
        <taxon>Alphaproteobacteria</taxon>
        <taxon>Rhodospirillales</taxon>
        <taxon>Rhodospirillaceae</taxon>
    </lineage>
</organism>
<keyword evidence="1" id="KW-0442">Lipid degradation</keyword>
<evidence type="ECO:0000313" key="4">
    <source>
        <dbReference type="EMBL" id="MFD2263226.1"/>
    </source>
</evidence>
<evidence type="ECO:0000256" key="2">
    <source>
        <dbReference type="SAM" id="Phobius"/>
    </source>
</evidence>
<feature type="transmembrane region" description="Helical" evidence="2">
    <location>
        <begin position="134"/>
        <end position="157"/>
    </location>
</feature>
<feature type="transmembrane region" description="Helical" evidence="2">
    <location>
        <begin position="90"/>
        <end position="114"/>
    </location>
</feature>
<dbReference type="EC" id="3.1.3.27" evidence="1"/>
<dbReference type="PANTHER" id="PTHR36305">
    <property type="entry name" value="PHOSPHATIDYLGLYCEROPHOSPHATASE A"/>
    <property type="match status" value="1"/>
</dbReference>
<evidence type="ECO:0000259" key="3">
    <source>
        <dbReference type="Pfam" id="PF04608"/>
    </source>
</evidence>
<keyword evidence="1" id="KW-0595">Phospholipid degradation</keyword>
<dbReference type="EMBL" id="JBHUIP010000009">
    <property type="protein sequence ID" value="MFD2263226.1"/>
    <property type="molecule type" value="Genomic_DNA"/>
</dbReference>
<comment type="cofactor">
    <cofactor evidence="1">
        <name>Mg(2+)</name>
        <dbReference type="ChEBI" id="CHEBI:18420"/>
    </cofactor>
</comment>